<sequence>MAETYATLAGLVQFNDKNLADLEVTDLLQDAPLLAMLHAQAASNGTLHKYLKLTTASSAAFRAANAGLTKTNSADTLVTDTLAILDGSFPVDVALAQEAKNGKDAYLMMELMRTMKTVFSTTEKQIIYGVGNDATGFPGLSDNAQLDALADAMVYNAGGTTADVQTSVFL</sequence>
<dbReference type="InterPro" id="IPR048813">
    <property type="entry name" value="GP7-like"/>
</dbReference>
<proteinExistence type="predicted"/>
<name>X0SVA4_9ZZZZ</name>
<dbReference type="AlphaFoldDB" id="X0SVA4"/>
<gene>
    <name evidence="1" type="ORF">S01H1_04558</name>
</gene>
<dbReference type="NCBIfam" id="NF045672">
    <property type="entry name" value="MCP_gp7_epsi_15"/>
    <property type="match status" value="1"/>
</dbReference>
<organism evidence="1">
    <name type="scientific">marine sediment metagenome</name>
    <dbReference type="NCBI Taxonomy" id="412755"/>
    <lineage>
        <taxon>unclassified sequences</taxon>
        <taxon>metagenomes</taxon>
        <taxon>ecological metagenomes</taxon>
    </lineage>
</organism>
<dbReference type="EMBL" id="BARS01002402">
    <property type="protein sequence ID" value="GAF84919.1"/>
    <property type="molecule type" value="Genomic_DNA"/>
</dbReference>
<dbReference type="Pfam" id="PF20911">
    <property type="entry name" value="GP7"/>
    <property type="match status" value="1"/>
</dbReference>
<accession>X0SVA4</accession>
<reference evidence="1" key="1">
    <citation type="journal article" date="2014" name="Front. Microbiol.">
        <title>High frequency of phylogenetically diverse reductive dehalogenase-homologous genes in deep subseafloor sedimentary metagenomes.</title>
        <authorList>
            <person name="Kawai M."/>
            <person name="Futagami T."/>
            <person name="Toyoda A."/>
            <person name="Takaki Y."/>
            <person name="Nishi S."/>
            <person name="Hori S."/>
            <person name="Arai W."/>
            <person name="Tsubouchi T."/>
            <person name="Morono Y."/>
            <person name="Uchiyama I."/>
            <person name="Ito T."/>
            <person name="Fujiyama A."/>
            <person name="Inagaki F."/>
            <person name="Takami H."/>
        </authorList>
    </citation>
    <scope>NUCLEOTIDE SEQUENCE</scope>
    <source>
        <strain evidence="1">Expedition CK06-06</strain>
    </source>
</reference>
<feature type="non-terminal residue" evidence="1">
    <location>
        <position position="170"/>
    </location>
</feature>
<protein>
    <submittedName>
        <fullName evidence="1">Uncharacterized protein</fullName>
    </submittedName>
</protein>
<evidence type="ECO:0000313" key="1">
    <source>
        <dbReference type="EMBL" id="GAF84919.1"/>
    </source>
</evidence>
<comment type="caution">
    <text evidence="1">The sequence shown here is derived from an EMBL/GenBank/DDBJ whole genome shotgun (WGS) entry which is preliminary data.</text>
</comment>